<evidence type="ECO:0000313" key="3">
    <source>
        <dbReference type="Proteomes" id="UP000094527"/>
    </source>
</evidence>
<name>A0A1D2MFS5_ORCCI</name>
<evidence type="ECO:0000256" key="1">
    <source>
        <dbReference type="SAM" id="MobiDB-lite"/>
    </source>
</evidence>
<comment type="caution">
    <text evidence="2">The sequence shown here is derived from an EMBL/GenBank/DDBJ whole genome shotgun (WGS) entry which is preliminary data.</text>
</comment>
<evidence type="ECO:0000313" key="2">
    <source>
        <dbReference type="EMBL" id="ODM91840.1"/>
    </source>
</evidence>
<dbReference type="AlphaFoldDB" id="A0A1D2MFS5"/>
<proteinExistence type="predicted"/>
<dbReference type="Proteomes" id="UP000094527">
    <property type="component" value="Unassembled WGS sequence"/>
</dbReference>
<sequence>MESHQKVPISGDVDGSLKSQNSGIEVQAQPHKHIGPCSLLVLTQDVSF</sequence>
<reference evidence="2 3" key="1">
    <citation type="journal article" date="2016" name="Genome Biol. Evol.">
        <title>Gene Family Evolution Reflects Adaptation to Soil Environmental Stressors in the Genome of the Collembolan Orchesella cincta.</title>
        <authorList>
            <person name="Faddeeva-Vakhrusheva A."/>
            <person name="Derks M.F."/>
            <person name="Anvar S.Y."/>
            <person name="Agamennone V."/>
            <person name="Suring W."/>
            <person name="Smit S."/>
            <person name="van Straalen N.M."/>
            <person name="Roelofs D."/>
        </authorList>
    </citation>
    <scope>NUCLEOTIDE SEQUENCE [LARGE SCALE GENOMIC DNA]</scope>
    <source>
        <tissue evidence="2">Mixed pool</tissue>
    </source>
</reference>
<gene>
    <name evidence="2" type="ORF">Ocin01_14845</name>
</gene>
<protein>
    <submittedName>
        <fullName evidence="2">Uncharacterized protein</fullName>
    </submittedName>
</protein>
<accession>A0A1D2MFS5</accession>
<keyword evidence="3" id="KW-1185">Reference proteome</keyword>
<dbReference type="EMBL" id="LJIJ01001403">
    <property type="protein sequence ID" value="ODM91840.1"/>
    <property type="molecule type" value="Genomic_DNA"/>
</dbReference>
<organism evidence="2 3">
    <name type="scientific">Orchesella cincta</name>
    <name type="common">Springtail</name>
    <name type="synonym">Podura cincta</name>
    <dbReference type="NCBI Taxonomy" id="48709"/>
    <lineage>
        <taxon>Eukaryota</taxon>
        <taxon>Metazoa</taxon>
        <taxon>Ecdysozoa</taxon>
        <taxon>Arthropoda</taxon>
        <taxon>Hexapoda</taxon>
        <taxon>Collembola</taxon>
        <taxon>Entomobryomorpha</taxon>
        <taxon>Entomobryoidea</taxon>
        <taxon>Orchesellidae</taxon>
        <taxon>Orchesellinae</taxon>
        <taxon>Orchesella</taxon>
    </lineage>
</organism>
<feature type="region of interest" description="Disordered" evidence="1">
    <location>
        <begin position="1"/>
        <end position="29"/>
    </location>
</feature>